<accession>A0AAD8R5Y4</accession>
<organism evidence="5 6">
    <name type="scientific">Lolium multiflorum</name>
    <name type="common">Italian ryegrass</name>
    <name type="synonym">Lolium perenne subsp. multiflorum</name>
    <dbReference type="NCBI Taxonomy" id="4521"/>
    <lineage>
        <taxon>Eukaryota</taxon>
        <taxon>Viridiplantae</taxon>
        <taxon>Streptophyta</taxon>
        <taxon>Embryophyta</taxon>
        <taxon>Tracheophyta</taxon>
        <taxon>Spermatophyta</taxon>
        <taxon>Magnoliopsida</taxon>
        <taxon>Liliopsida</taxon>
        <taxon>Poales</taxon>
        <taxon>Poaceae</taxon>
        <taxon>BOP clade</taxon>
        <taxon>Pooideae</taxon>
        <taxon>Poodae</taxon>
        <taxon>Poeae</taxon>
        <taxon>Poeae Chloroplast Group 2 (Poeae type)</taxon>
        <taxon>Loliodinae</taxon>
        <taxon>Loliinae</taxon>
        <taxon>Lolium</taxon>
    </lineage>
</organism>
<dbReference type="PANTHER" id="PTHR16047">
    <property type="entry name" value="RFWD3 PROTEIN"/>
    <property type="match status" value="1"/>
</dbReference>
<dbReference type="InterPro" id="IPR029071">
    <property type="entry name" value="Ubiquitin-like_domsf"/>
</dbReference>
<feature type="domain" description="RING-type" evidence="4">
    <location>
        <begin position="45"/>
        <end position="93"/>
    </location>
</feature>
<evidence type="ECO:0000256" key="2">
    <source>
        <dbReference type="SAM" id="MobiDB-lite"/>
    </source>
</evidence>
<keyword evidence="1" id="KW-0862">Zinc</keyword>
<keyword evidence="1" id="KW-0863">Zinc-finger</keyword>
<protein>
    <recommendedName>
        <fullName evidence="7">RING-type domain-containing protein</fullName>
    </recommendedName>
</protein>
<dbReference type="Pfam" id="PF00240">
    <property type="entry name" value="ubiquitin"/>
    <property type="match status" value="1"/>
</dbReference>
<reference evidence="5" key="1">
    <citation type="submission" date="2023-07" db="EMBL/GenBank/DDBJ databases">
        <title>A chromosome-level genome assembly of Lolium multiflorum.</title>
        <authorList>
            <person name="Chen Y."/>
            <person name="Copetti D."/>
            <person name="Kolliker R."/>
            <person name="Studer B."/>
        </authorList>
    </citation>
    <scope>NUCLEOTIDE SEQUENCE</scope>
    <source>
        <strain evidence="5">02402/16</strain>
        <tissue evidence="5">Leaf</tissue>
    </source>
</reference>
<dbReference type="PROSITE" id="PS50053">
    <property type="entry name" value="UBIQUITIN_2"/>
    <property type="match status" value="1"/>
</dbReference>
<dbReference type="GO" id="GO:0016567">
    <property type="term" value="P:protein ubiquitination"/>
    <property type="evidence" value="ECO:0007669"/>
    <property type="project" value="InterPro"/>
</dbReference>
<keyword evidence="1" id="KW-0479">Metal-binding</keyword>
<evidence type="ECO:0000313" key="6">
    <source>
        <dbReference type="Proteomes" id="UP001231189"/>
    </source>
</evidence>
<dbReference type="AlphaFoldDB" id="A0AAD8R5Y4"/>
<evidence type="ECO:0000259" key="4">
    <source>
        <dbReference type="PROSITE" id="PS50089"/>
    </source>
</evidence>
<name>A0AAD8R5Y4_LOLMU</name>
<dbReference type="PROSITE" id="PS50089">
    <property type="entry name" value="ZF_RING_2"/>
    <property type="match status" value="1"/>
</dbReference>
<dbReference type="SUPFAM" id="SSF57850">
    <property type="entry name" value="RING/U-box"/>
    <property type="match status" value="1"/>
</dbReference>
<evidence type="ECO:0000259" key="3">
    <source>
        <dbReference type="PROSITE" id="PS50053"/>
    </source>
</evidence>
<dbReference type="GO" id="GO:0005634">
    <property type="term" value="C:nucleus"/>
    <property type="evidence" value="ECO:0007669"/>
    <property type="project" value="InterPro"/>
</dbReference>
<proteinExistence type="predicted"/>
<keyword evidence="6" id="KW-1185">Reference proteome</keyword>
<dbReference type="Proteomes" id="UP001231189">
    <property type="component" value="Unassembled WGS sequence"/>
</dbReference>
<dbReference type="SUPFAM" id="SSF54236">
    <property type="entry name" value="Ubiquitin-like"/>
    <property type="match status" value="1"/>
</dbReference>
<dbReference type="GO" id="GO:0004842">
    <property type="term" value="F:ubiquitin-protein transferase activity"/>
    <property type="evidence" value="ECO:0007669"/>
    <property type="project" value="InterPro"/>
</dbReference>
<dbReference type="GO" id="GO:0036297">
    <property type="term" value="P:interstrand cross-link repair"/>
    <property type="evidence" value="ECO:0007669"/>
    <property type="project" value="InterPro"/>
</dbReference>
<dbReference type="InterPro" id="IPR013083">
    <property type="entry name" value="Znf_RING/FYVE/PHD"/>
</dbReference>
<dbReference type="Gene3D" id="3.30.40.10">
    <property type="entry name" value="Zinc/RING finger domain, C3HC4 (zinc finger)"/>
    <property type="match status" value="1"/>
</dbReference>
<dbReference type="GO" id="GO:0008270">
    <property type="term" value="F:zinc ion binding"/>
    <property type="evidence" value="ECO:0007669"/>
    <property type="project" value="UniProtKB-KW"/>
</dbReference>
<sequence length="153" mass="17338">MERSADQEEELAGARAEGSAEKKVADAGDADMENPKAPPALVTACCVCMEPWSSEGAHRMCCIAYCGHVYGRSCLEAILRRCEDRRAKCPQCTDKFDRLQVIDLYMTEYPRDDCWHRKRLIFGGKQLDVNRTLDHYKVKMYSTLHLVLRFGGG</sequence>
<dbReference type="PANTHER" id="PTHR16047:SF14">
    <property type="entry name" value="RING-TYPE DOMAIN-CONTAINING PROTEIN"/>
    <property type="match status" value="1"/>
</dbReference>
<dbReference type="InterPro" id="IPR000626">
    <property type="entry name" value="Ubiquitin-like_dom"/>
</dbReference>
<dbReference type="Gene3D" id="3.10.20.90">
    <property type="entry name" value="Phosphatidylinositol 3-kinase Catalytic Subunit, Chain A, domain 1"/>
    <property type="match status" value="1"/>
</dbReference>
<evidence type="ECO:0008006" key="7">
    <source>
        <dbReference type="Google" id="ProtNLM"/>
    </source>
</evidence>
<evidence type="ECO:0000256" key="1">
    <source>
        <dbReference type="PROSITE-ProRule" id="PRU00175"/>
    </source>
</evidence>
<evidence type="ECO:0000313" key="5">
    <source>
        <dbReference type="EMBL" id="KAK1613634.1"/>
    </source>
</evidence>
<dbReference type="InterPro" id="IPR037381">
    <property type="entry name" value="RFWD3"/>
</dbReference>
<dbReference type="InterPro" id="IPR001841">
    <property type="entry name" value="Znf_RING"/>
</dbReference>
<gene>
    <name evidence="5" type="ORF">QYE76_019151</name>
</gene>
<comment type="caution">
    <text evidence="5">The sequence shown here is derived from an EMBL/GenBank/DDBJ whole genome shotgun (WGS) entry which is preliminary data.</text>
</comment>
<feature type="region of interest" description="Disordered" evidence="2">
    <location>
        <begin position="1"/>
        <end position="35"/>
    </location>
</feature>
<dbReference type="EMBL" id="JAUUTY010000006">
    <property type="protein sequence ID" value="KAK1613634.1"/>
    <property type="molecule type" value="Genomic_DNA"/>
</dbReference>
<feature type="domain" description="Ubiquitin-like" evidence="3">
    <location>
        <begin position="117"/>
        <end position="153"/>
    </location>
</feature>